<dbReference type="PANTHER" id="PTHR11706">
    <property type="entry name" value="SOLUTE CARRIER PROTEIN FAMILY 11 MEMBER"/>
    <property type="match status" value="1"/>
</dbReference>
<feature type="transmembrane region" description="Helical" evidence="5">
    <location>
        <begin position="65"/>
        <end position="88"/>
    </location>
</feature>
<accession>A0A432MGE4</accession>
<dbReference type="PANTHER" id="PTHR11706:SF3">
    <property type="entry name" value="METAL ION TRANSPORT PROTEIN"/>
    <property type="match status" value="1"/>
</dbReference>
<feature type="transmembrane region" description="Helical" evidence="5">
    <location>
        <begin position="183"/>
        <end position="201"/>
    </location>
</feature>
<gene>
    <name evidence="6" type="ORF">TsocGM_17720</name>
</gene>
<protein>
    <recommendedName>
        <fullName evidence="8">Divalent metal cation transporter</fullName>
    </recommendedName>
</protein>
<dbReference type="GO" id="GO:0005886">
    <property type="term" value="C:plasma membrane"/>
    <property type="evidence" value="ECO:0007669"/>
    <property type="project" value="TreeGrafter"/>
</dbReference>
<dbReference type="RefSeq" id="WP_126726800.1">
    <property type="nucleotide sequence ID" value="NZ_RYZH01000037.1"/>
</dbReference>
<comment type="subcellular location">
    <subcellularLocation>
        <location evidence="1">Membrane</location>
        <topology evidence="1">Multi-pass membrane protein</topology>
    </subcellularLocation>
</comment>
<evidence type="ECO:0000256" key="1">
    <source>
        <dbReference type="ARBA" id="ARBA00004141"/>
    </source>
</evidence>
<evidence type="ECO:0000256" key="3">
    <source>
        <dbReference type="ARBA" id="ARBA00022989"/>
    </source>
</evidence>
<evidence type="ECO:0008006" key="8">
    <source>
        <dbReference type="Google" id="ProtNLM"/>
    </source>
</evidence>
<dbReference type="GO" id="GO:0015086">
    <property type="term" value="F:cadmium ion transmembrane transporter activity"/>
    <property type="evidence" value="ECO:0007669"/>
    <property type="project" value="TreeGrafter"/>
</dbReference>
<feature type="transmembrane region" description="Helical" evidence="5">
    <location>
        <begin position="108"/>
        <end position="137"/>
    </location>
</feature>
<reference evidence="6 7" key="1">
    <citation type="submission" date="2018-12" db="EMBL/GenBank/DDBJ databases">
        <authorList>
            <person name="Toschakov S.V."/>
        </authorList>
    </citation>
    <scope>NUCLEOTIDE SEQUENCE [LARGE SCALE GENOMIC DNA]</scope>
    <source>
        <strain evidence="6 7">GM2012</strain>
    </source>
</reference>
<dbReference type="GO" id="GO:0005384">
    <property type="term" value="F:manganese ion transmembrane transporter activity"/>
    <property type="evidence" value="ECO:0007669"/>
    <property type="project" value="TreeGrafter"/>
</dbReference>
<feature type="transmembrane region" description="Helical" evidence="5">
    <location>
        <begin position="39"/>
        <end position="59"/>
    </location>
</feature>
<keyword evidence="4 5" id="KW-0472">Membrane</keyword>
<feature type="transmembrane region" description="Helical" evidence="5">
    <location>
        <begin position="387"/>
        <end position="406"/>
    </location>
</feature>
<keyword evidence="3 5" id="KW-1133">Transmembrane helix</keyword>
<evidence type="ECO:0000313" key="6">
    <source>
        <dbReference type="EMBL" id="RUL85713.1"/>
    </source>
</evidence>
<evidence type="ECO:0000256" key="5">
    <source>
        <dbReference type="SAM" id="Phobius"/>
    </source>
</evidence>
<dbReference type="EMBL" id="RYZH01000037">
    <property type="protein sequence ID" value="RUL85713.1"/>
    <property type="molecule type" value="Genomic_DNA"/>
</dbReference>
<keyword evidence="7" id="KW-1185">Reference proteome</keyword>
<feature type="transmembrane region" description="Helical" evidence="5">
    <location>
        <begin position="226"/>
        <end position="250"/>
    </location>
</feature>
<evidence type="ECO:0000256" key="4">
    <source>
        <dbReference type="ARBA" id="ARBA00023136"/>
    </source>
</evidence>
<feature type="transmembrane region" description="Helical" evidence="5">
    <location>
        <begin position="282"/>
        <end position="306"/>
    </location>
</feature>
<dbReference type="AlphaFoldDB" id="A0A432MGE4"/>
<comment type="caution">
    <text evidence="6">The sequence shown here is derived from an EMBL/GenBank/DDBJ whole genome shotgun (WGS) entry which is preliminary data.</text>
</comment>
<reference evidence="6 7" key="2">
    <citation type="submission" date="2019-01" db="EMBL/GenBank/DDBJ databases">
        <title>Tautonia sociabilis, a novel thermotolerant planctomycete of Isosphaeraceae family, isolated from a 4000 m deep subterranean habitat.</title>
        <authorList>
            <person name="Kovaleva O.L."/>
            <person name="Elcheninov A.G."/>
            <person name="Van Heerden E."/>
            <person name="Toshchakov S.V."/>
            <person name="Novikov A."/>
            <person name="Bonch-Osmolovskaya E.A."/>
            <person name="Kublanov I.V."/>
        </authorList>
    </citation>
    <scope>NUCLEOTIDE SEQUENCE [LARGE SCALE GENOMIC DNA]</scope>
    <source>
        <strain evidence="6 7">GM2012</strain>
    </source>
</reference>
<sequence>MSTIDPPDRAEDPRIGLLDQIQEPPGTLAKAFRQVGPGLILAAAIVGTGELIATTHAGAKAGFVLLWLVIVSCFIKVFVQVELGRYAVSTGRTTFAGFRSLPGPGPLLVWWCAGMLLVTQLQIGAMIAGIGQAAHLILPRASALLGNGVGLGDRPDLFWGVLVTAVTAAMLWTGSYRLVERTMTAFVAVFTLMTVLCVVLLPKDVAIQWNQVASGLTFRLPRDREVIMAALAMFGITGVGATELLSYPYWCMEKGYARSVGPRDDSRAWADRARGWLRVMQLDAWVSMVIYTIATVAFFLLGASVLHGQTEAGGLPDRVDEMIAALVQMYEPALGPTAAKWFLVLGSIAVLYSTLFAATAGTGRLLADFLRVCGYYPYDSEVYRRRWVRFFCVLLPVLGLLLYVSLGNPVTMVTIGGLMQAVTLPLIASAAVFLRYRRTDQRLVSGIVWDVLLWLSMIGLIGAGGYLAADRLGLIGG</sequence>
<name>A0A432MGE4_9BACT</name>
<organism evidence="6 7">
    <name type="scientific">Tautonia sociabilis</name>
    <dbReference type="NCBI Taxonomy" id="2080755"/>
    <lineage>
        <taxon>Bacteria</taxon>
        <taxon>Pseudomonadati</taxon>
        <taxon>Planctomycetota</taxon>
        <taxon>Planctomycetia</taxon>
        <taxon>Isosphaerales</taxon>
        <taxon>Isosphaeraceae</taxon>
        <taxon>Tautonia</taxon>
    </lineage>
</organism>
<proteinExistence type="predicted"/>
<evidence type="ECO:0000313" key="7">
    <source>
        <dbReference type="Proteomes" id="UP000280296"/>
    </source>
</evidence>
<feature type="transmembrane region" description="Helical" evidence="5">
    <location>
        <begin position="446"/>
        <end position="469"/>
    </location>
</feature>
<dbReference type="NCBIfam" id="NF037982">
    <property type="entry name" value="Nramp_1"/>
    <property type="match status" value="1"/>
</dbReference>
<evidence type="ECO:0000256" key="2">
    <source>
        <dbReference type="ARBA" id="ARBA00022692"/>
    </source>
</evidence>
<dbReference type="Pfam" id="PF01566">
    <property type="entry name" value="Nramp"/>
    <property type="match status" value="1"/>
</dbReference>
<feature type="transmembrane region" description="Helical" evidence="5">
    <location>
        <begin position="341"/>
        <end position="366"/>
    </location>
</feature>
<feature type="transmembrane region" description="Helical" evidence="5">
    <location>
        <begin position="157"/>
        <end position="176"/>
    </location>
</feature>
<feature type="transmembrane region" description="Helical" evidence="5">
    <location>
        <begin position="412"/>
        <end position="434"/>
    </location>
</feature>
<keyword evidence="2 5" id="KW-0812">Transmembrane</keyword>
<dbReference type="GO" id="GO:0034755">
    <property type="term" value="P:iron ion transmembrane transport"/>
    <property type="evidence" value="ECO:0007669"/>
    <property type="project" value="TreeGrafter"/>
</dbReference>
<dbReference type="OrthoDB" id="9787548at2"/>
<dbReference type="InterPro" id="IPR001046">
    <property type="entry name" value="NRAMP_fam"/>
</dbReference>
<dbReference type="Proteomes" id="UP000280296">
    <property type="component" value="Unassembled WGS sequence"/>
</dbReference>